<accession>A0A7Y9TUL8</accession>
<sequence>MTLKLRYFAVTCAIAFTLSVACEHRAYAYVDPGSGLLLLQSLSALFTGALFFCRKRLKSLITRSTVKETRSEANSE</sequence>
<evidence type="ECO:0000256" key="1">
    <source>
        <dbReference type="SAM" id="Phobius"/>
    </source>
</evidence>
<dbReference type="EMBL" id="JACCCW010000002">
    <property type="protein sequence ID" value="NYF80998.1"/>
    <property type="molecule type" value="Genomic_DNA"/>
</dbReference>
<dbReference type="AlphaFoldDB" id="A0A7Y9TUL8"/>
<protein>
    <recommendedName>
        <fullName evidence="4">Lipoprotein</fullName>
    </recommendedName>
</protein>
<evidence type="ECO:0000313" key="2">
    <source>
        <dbReference type="EMBL" id="NYF80998.1"/>
    </source>
</evidence>
<name>A0A7Y9TUL8_9BACT</name>
<organism evidence="2 3">
    <name type="scientific">Granulicella arctica</name>
    <dbReference type="NCBI Taxonomy" id="940613"/>
    <lineage>
        <taxon>Bacteria</taxon>
        <taxon>Pseudomonadati</taxon>
        <taxon>Acidobacteriota</taxon>
        <taxon>Terriglobia</taxon>
        <taxon>Terriglobales</taxon>
        <taxon>Acidobacteriaceae</taxon>
        <taxon>Granulicella</taxon>
    </lineage>
</organism>
<comment type="caution">
    <text evidence="2">The sequence shown here is derived from an EMBL/GenBank/DDBJ whole genome shotgun (WGS) entry which is preliminary data.</text>
</comment>
<feature type="transmembrane region" description="Helical" evidence="1">
    <location>
        <begin position="32"/>
        <end position="53"/>
    </location>
</feature>
<dbReference type="Proteomes" id="UP000589520">
    <property type="component" value="Unassembled WGS sequence"/>
</dbReference>
<proteinExistence type="predicted"/>
<keyword evidence="1" id="KW-0812">Transmembrane</keyword>
<keyword evidence="1" id="KW-1133">Transmembrane helix</keyword>
<keyword evidence="3" id="KW-1185">Reference proteome</keyword>
<evidence type="ECO:0000313" key="3">
    <source>
        <dbReference type="Proteomes" id="UP000589520"/>
    </source>
</evidence>
<reference evidence="2 3" key="1">
    <citation type="submission" date="2020-07" db="EMBL/GenBank/DDBJ databases">
        <title>Genomic Encyclopedia of Type Strains, Phase IV (KMG-V): Genome sequencing to study the core and pangenomes of soil and plant-associated prokaryotes.</title>
        <authorList>
            <person name="Whitman W."/>
        </authorList>
    </citation>
    <scope>NUCLEOTIDE SEQUENCE [LARGE SCALE GENOMIC DNA]</scope>
    <source>
        <strain evidence="2 3">X4EP2</strain>
    </source>
</reference>
<gene>
    <name evidence="2" type="ORF">HDF17_003318</name>
</gene>
<keyword evidence="1" id="KW-0472">Membrane</keyword>
<dbReference type="PROSITE" id="PS51257">
    <property type="entry name" value="PROKAR_LIPOPROTEIN"/>
    <property type="match status" value="1"/>
</dbReference>
<evidence type="ECO:0008006" key="4">
    <source>
        <dbReference type="Google" id="ProtNLM"/>
    </source>
</evidence>